<feature type="region of interest" description="Disordered" evidence="1">
    <location>
        <begin position="140"/>
        <end position="159"/>
    </location>
</feature>
<keyword evidence="3" id="KW-1185">Reference proteome</keyword>
<protein>
    <submittedName>
        <fullName evidence="2">Uncharacterized protein</fullName>
    </submittedName>
</protein>
<evidence type="ECO:0000256" key="1">
    <source>
        <dbReference type="SAM" id="MobiDB-lite"/>
    </source>
</evidence>
<evidence type="ECO:0000313" key="2">
    <source>
        <dbReference type="EMBL" id="KAJ3051300.1"/>
    </source>
</evidence>
<dbReference type="AlphaFoldDB" id="A0AAD5X516"/>
<gene>
    <name evidence="2" type="ORF">HK097_007730</name>
</gene>
<comment type="caution">
    <text evidence="2">The sequence shown here is derived from an EMBL/GenBank/DDBJ whole genome shotgun (WGS) entry which is preliminary data.</text>
</comment>
<evidence type="ECO:0000313" key="3">
    <source>
        <dbReference type="Proteomes" id="UP001212841"/>
    </source>
</evidence>
<accession>A0AAD5X516</accession>
<proteinExistence type="predicted"/>
<dbReference type="EMBL" id="JADGJD010000411">
    <property type="protein sequence ID" value="KAJ3051300.1"/>
    <property type="molecule type" value="Genomic_DNA"/>
</dbReference>
<dbReference type="Proteomes" id="UP001212841">
    <property type="component" value="Unassembled WGS sequence"/>
</dbReference>
<organism evidence="2 3">
    <name type="scientific">Rhizophlyctis rosea</name>
    <dbReference type="NCBI Taxonomy" id="64517"/>
    <lineage>
        <taxon>Eukaryota</taxon>
        <taxon>Fungi</taxon>
        <taxon>Fungi incertae sedis</taxon>
        <taxon>Chytridiomycota</taxon>
        <taxon>Chytridiomycota incertae sedis</taxon>
        <taxon>Chytridiomycetes</taxon>
        <taxon>Rhizophlyctidales</taxon>
        <taxon>Rhizophlyctidaceae</taxon>
        <taxon>Rhizophlyctis</taxon>
    </lineage>
</organism>
<reference evidence="2" key="1">
    <citation type="submission" date="2020-05" db="EMBL/GenBank/DDBJ databases">
        <title>Phylogenomic resolution of chytrid fungi.</title>
        <authorList>
            <person name="Stajich J.E."/>
            <person name="Amses K."/>
            <person name="Simmons R."/>
            <person name="Seto K."/>
            <person name="Myers J."/>
            <person name="Bonds A."/>
            <person name="Quandt C.A."/>
            <person name="Barry K."/>
            <person name="Liu P."/>
            <person name="Grigoriev I."/>
            <person name="Longcore J.E."/>
            <person name="James T.Y."/>
        </authorList>
    </citation>
    <scope>NUCLEOTIDE SEQUENCE</scope>
    <source>
        <strain evidence="2">JEL0318</strain>
    </source>
</reference>
<sequence length="318" mass="34315">MDTLNRTRSLPPPNDLGGDDTFLSAQDSDTEDDCPPSPIFRSRPASTDSSMSFYHRQERLRQARQLREAYHSLSKHASYSLDPDFPFASKLNHHAYAFSLPTHFSSSPPGYYDTLPRRMSTNSTTPSTASASTVSLSATTLSSSPSSITSRTSDTDTTSTAVPVHHVSVIDSLSGDQKLSPSPSAVSEAIPIPLSAHASTLPRHFNALPEPPRPLKSVSWSEALTVWDYDDYMSRLEAIRATASEDDEAGEGDIEDVAEDGSEIATVAAAAKPKAGSKPASSKRRRSFGGWSKIRGLFQGGRSDTDFGPGAFREQAQC</sequence>
<feature type="region of interest" description="Disordered" evidence="1">
    <location>
        <begin position="270"/>
        <end position="318"/>
    </location>
</feature>
<feature type="compositionally biased region" description="Low complexity" evidence="1">
    <location>
        <begin position="270"/>
        <end position="280"/>
    </location>
</feature>
<name>A0AAD5X516_9FUNG</name>
<feature type="region of interest" description="Disordered" evidence="1">
    <location>
        <begin position="1"/>
        <end position="60"/>
    </location>
</feature>